<dbReference type="Pfam" id="PF17921">
    <property type="entry name" value="Integrase_H2C2"/>
    <property type="match status" value="1"/>
</dbReference>
<dbReference type="Pfam" id="PF00078">
    <property type="entry name" value="RVT_1"/>
    <property type="match status" value="1"/>
</dbReference>
<dbReference type="PROSITE" id="PS50878">
    <property type="entry name" value="RT_POL"/>
    <property type="match status" value="1"/>
</dbReference>
<dbReference type="PROSITE" id="PS50994">
    <property type="entry name" value="INTEGRASE"/>
    <property type="match status" value="1"/>
</dbReference>
<dbReference type="InterPro" id="IPR012337">
    <property type="entry name" value="RNaseH-like_sf"/>
</dbReference>
<dbReference type="CDD" id="cd01647">
    <property type="entry name" value="RT_LTR"/>
    <property type="match status" value="1"/>
</dbReference>
<dbReference type="InterPro" id="IPR001584">
    <property type="entry name" value="Integrase_cat-core"/>
</dbReference>
<dbReference type="FunFam" id="3.30.420.10:FF:000032">
    <property type="entry name" value="Retrovirus-related Pol polyprotein from transposon 297-like Protein"/>
    <property type="match status" value="1"/>
</dbReference>
<evidence type="ECO:0008006" key="18">
    <source>
        <dbReference type="Google" id="ProtNLM"/>
    </source>
</evidence>
<feature type="region of interest" description="Disordered" evidence="12">
    <location>
        <begin position="1172"/>
        <end position="1241"/>
    </location>
</feature>
<gene>
    <name evidence="16" type="ORF">FSP39_017987</name>
</gene>
<dbReference type="FunFam" id="3.10.10.10:FF:000007">
    <property type="entry name" value="Retrovirus-related Pol polyprotein from transposon 17.6-like Protein"/>
    <property type="match status" value="1"/>
</dbReference>
<keyword evidence="8" id="KW-0694">RNA-binding</keyword>
<dbReference type="Gene3D" id="3.30.420.10">
    <property type="entry name" value="Ribonuclease H-like superfamily/Ribonuclease H"/>
    <property type="match status" value="1"/>
</dbReference>
<dbReference type="EMBL" id="VSWD01000002">
    <property type="protein sequence ID" value="KAK3107595.1"/>
    <property type="molecule type" value="Genomic_DNA"/>
</dbReference>
<sequence>MLVDTGSSLTLISENTFRSLSNDYDLDEADTRLCTADGNRLSVKGKTELKMSVNGHDVTASVIVANLGNLSGIIGLDFLAEYEAIIDVNQGKLYSPYLGDVVLNRENELHKRCAKVHLVETVNIPARSELVVSGEIRGDFQNGTDALIEPLLDIKGGQILLPRSISKPVGSKVTMSLLNPTKQTVIMKKNVEVASLQPIEEIVDFRNSGKGDNSDDTISAIPSHLEPLLRNVSEKLSHQEREELSKALIKYADVFVSPGGTLGRTQIVKHRIDTGNSRPIKMPPRRLAMSQKQIAENEITKMLKDGVIEPSNSPWAAPIVLVRKRDGSTRFCVDYRKLNAVTTKDAYPLPRIDESLDALAGAKYFCTLDLASGYWQVVMDDSDKQKTAFATHKGLFQFKVMPFGLSNSPATFERLMDIVLSGLHWERCLVYLDDIIAFGATFQETLENLSTIFERLRSANLKLKPKKCVLFQDEVAYLGHVVSEKGIKCNPEKISAIENWPTPITITDVRSFLGIASYYRRFIPDFSSVAYPLTRLTQKNKKFEWTDNCEDAFLTLKRLLTSAPILTYPTSQDLFVLDTDASSFGIGAVLSQVQNGEEKVIAYGSKTLSRSQIGYCTTYRELLAVVTFVKQFRHYLYGRPFLLRTDHASLIWLKNFKEPEGILARWISLLETYDFQIQHRRGSLHGNADGLSRKPRKRCKRIECIQCSKGDECKVNVVTSDTVTSIEQEFTSDRTQESNWIEQWNENFLCESQDNDPTIKTVKDLKVTNAQKPKQTFPNQEINVLLRQWDRLCLKDNILYRKWENEGGDTSFQLIAPRNIRKEIMQILHDNRTAGHLGRERTLAAVRRRFYWPGMTDDVSRWCKTCVPCAKQKPGPGLGKSPMQHVTVYGPMECLAIDIMGPLPEIGNGNRFIMVIGDYFSKWKESFALPDHTAQTVADKLVTEFICRFGVPHRIHTDQGREFESDLFREMCILLGISKSRTTPYHPQSDGMIERFNRTLQQMLSMFVDENRTNWDDHLPYVMMAYRSSVHDSTKCTPNLLLLGREINMPIDVVFGKHPGCSHGNMCPQIYVEWIKDAMQRSFEVAHENLRSSFKKQKHYHDVNLKPRSFAIGTIVWRFYPPKANQKLSSGWTGPYRIMRKISDITYEAAYVPTGKSYILNVDHLKPADITRESPYCDETDPASHSETEELSEGSYNEDEIPQNTEMSDVPMMSASPPLSPPTSRFTRRGRLIKTPVKFSP</sequence>
<evidence type="ECO:0000256" key="12">
    <source>
        <dbReference type="SAM" id="MobiDB-lite"/>
    </source>
</evidence>
<evidence type="ECO:0000256" key="2">
    <source>
        <dbReference type="ARBA" id="ARBA00022679"/>
    </source>
</evidence>
<reference evidence="16" key="1">
    <citation type="submission" date="2019-08" db="EMBL/GenBank/DDBJ databases">
        <title>The improved chromosome-level genome for the pearl oyster Pinctada fucata martensii using PacBio sequencing and Hi-C.</title>
        <authorList>
            <person name="Zheng Z."/>
        </authorList>
    </citation>
    <scope>NUCLEOTIDE SEQUENCE</scope>
    <source>
        <strain evidence="16">ZZ-2019</strain>
        <tissue evidence="16">Adductor muscle</tissue>
    </source>
</reference>
<organism evidence="16 17">
    <name type="scientific">Pinctada imbricata</name>
    <name type="common">Atlantic pearl-oyster</name>
    <name type="synonym">Pinctada martensii</name>
    <dbReference type="NCBI Taxonomy" id="66713"/>
    <lineage>
        <taxon>Eukaryota</taxon>
        <taxon>Metazoa</taxon>
        <taxon>Spiralia</taxon>
        <taxon>Lophotrochozoa</taxon>
        <taxon>Mollusca</taxon>
        <taxon>Bivalvia</taxon>
        <taxon>Autobranchia</taxon>
        <taxon>Pteriomorphia</taxon>
        <taxon>Pterioida</taxon>
        <taxon>Pterioidea</taxon>
        <taxon>Pteriidae</taxon>
        <taxon>Pinctada</taxon>
    </lineage>
</organism>
<evidence type="ECO:0000313" key="16">
    <source>
        <dbReference type="EMBL" id="KAK3107595.1"/>
    </source>
</evidence>
<keyword evidence="11" id="KW-0511">Multifunctional enzyme</keyword>
<dbReference type="FunFam" id="1.10.340.70:FF:000001">
    <property type="entry name" value="Retrovirus-related Pol polyprotein from transposon gypsy-like Protein"/>
    <property type="match status" value="1"/>
</dbReference>
<accession>A0AA89CA71</accession>
<keyword evidence="5" id="KW-0255">Endonuclease</keyword>
<evidence type="ECO:0000256" key="8">
    <source>
        <dbReference type="ARBA" id="ARBA00022884"/>
    </source>
</evidence>
<dbReference type="InterPro" id="IPR021109">
    <property type="entry name" value="Peptidase_aspartic_dom_sf"/>
</dbReference>
<name>A0AA89CA71_PINIB</name>
<dbReference type="InterPro" id="IPR041577">
    <property type="entry name" value="RT_RNaseH_2"/>
</dbReference>
<evidence type="ECO:0000256" key="9">
    <source>
        <dbReference type="ARBA" id="ARBA00022908"/>
    </source>
</evidence>
<dbReference type="Gene3D" id="1.10.340.70">
    <property type="match status" value="1"/>
</dbReference>
<dbReference type="InterPro" id="IPR043502">
    <property type="entry name" value="DNA/RNA_pol_sf"/>
</dbReference>
<evidence type="ECO:0000256" key="3">
    <source>
        <dbReference type="ARBA" id="ARBA00022695"/>
    </source>
</evidence>
<dbReference type="InterPro" id="IPR001969">
    <property type="entry name" value="Aspartic_peptidase_AS"/>
</dbReference>
<dbReference type="CDD" id="cd09274">
    <property type="entry name" value="RNase_HI_RT_Ty3"/>
    <property type="match status" value="1"/>
</dbReference>
<dbReference type="PANTHER" id="PTHR37984">
    <property type="entry name" value="PROTEIN CBG26694"/>
    <property type="match status" value="1"/>
</dbReference>
<dbReference type="FunFam" id="3.30.70.270:FF:000020">
    <property type="entry name" value="Transposon Tf2-6 polyprotein-like Protein"/>
    <property type="match status" value="1"/>
</dbReference>
<keyword evidence="1" id="KW-0645">Protease</keyword>
<dbReference type="GO" id="GO:0015074">
    <property type="term" value="P:DNA integration"/>
    <property type="evidence" value="ECO:0007669"/>
    <property type="project" value="UniProtKB-KW"/>
</dbReference>
<dbReference type="AlphaFoldDB" id="A0AA89CA71"/>
<proteinExistence type="predicted"/>
<dbReference type="Gene3D" id="3.10.10.10">
    <property type="entry name" value="HIV Type 1 Reverse Transcriptase, subunit A, domain 1"/>
    <property type="match status" value="1"/>
</dbReference>
<dbReference type="GO" id="GO:0003723">
    <property type="term" value="F:RNA binding"/>
    <property type="evidence" value="ECO:0007669"/>
    <property type="project" value="UniProtKB-KW"/>
</dbReference>
<dbReference type="InterPro" id="IPR050951">
    <property type="entry name" value="Retrovirus_Pol_polyprotein"/>
</dbReference>
<dbReference type="InterPro" id="IPR043128">
    <property type="entry name" value="Rev_trsase/Diguanyl_cyclase"/>
</dbReference>
<dbReference type="PROSITE" id="PS00141">
    <property type="entry name" value="ASP_PROTEASE"/>
    <property type="match status" value="1"/>
</dbReference>
<keyword evidence="17" id="KW-1185">Reference proteome</keyword>
<evidence type="ECO:0000256" key="7">
    <source>
        <dbReference type="ARBA" id="ARBA00022842"/>
    </source>
</evidence>
<dbReference type="InterPro" id="IPR001995">
    <property type="entry name" value="Peptidase_A2_cat"/>
</dbReference>
<dbReference type="Pfam" id="PF17919">
    <property type="entry name" value="RT_RNaseH_2"/>
    <property type="match status" value="1"/>
</dbReference>
<feature type="domain" description="Peptidase A2" evidence="13">
    <location>
        <begin position="1"/>
        <end position="78"/>
    </location>
</feature>
<dbReference type="Gene3D" id="2.40.70.10">
    <property type="entry name" value="Acid Proteases"/>
    <property type="match status" value="1"/>
</dbReference>
<dbReference type="GO" id="GO:0003964">
    <property type="term" value="F:RNA-directed DNA polymerase activity"/>
    <property type="evidence" value="ECO:0007669"/>
    <property type="project" value="UniProtKB-KW"/>
</dbReference>
<dbReference type="PANTHER" id="PTHR37984:SF5">
    <property type="entry name" value="PROTEIN NYNRIN-LIKE"/>
    <property type="match status" value="1"/>
</dbReference>
<keyword evidence="9" id="KW-0229">DNA integration</keyword>
<evidence type="ECO:0000313" key="17">
    <source>
        <dbReference type="Proteomes" id="UP001186944"/>
    </source>
</evidence>
<dbReference type="InterPro" id="IPR000477">
    <property type="entry name" value="RT_dom"/>
</dbReference>
<evidence type="ECO:0000256" key="5">
    <source>
        <dbReference type="ARBA" id="ARBA00022759"/>
    </source>
</evidence>
<dbReference type="Pfam" id="PF00665">
    <property type="entry name" value="rve"/>
    <property type="match status" value="1"/>
</dbReference>
<dbReference type="FunFam" id="3.10.10.10:FF:000002">
    <property type="entry name" value="Retrovirus-related Pol polyprotein from transposon 17.6-like protein"/>
    <property type="match status" value="1"/>
</dbReference>
<dbReference type="SUPFAM" id="SSF56672">
    <property type="entry name" value="DNA/RNA polymerases"/>
    <property type="match status" value="1"/>
</dbReference>
<dbReference type="GO" id="GO:0004190">
    <property type="term" value="F:aspartic-type endopeptidase activity"/>
    <property type="evidence" value="ECO:0007669"/>
    <property type="project" value="InterPro"/>
</dbReference>
<dbReference type="PROSITE" id="PS50175">
    <property type="entry name" value="ASP_PROT_RETROV"/>
    <property type="match status" value="1"/>
</dbReference>
<keyword evidence="4" id="KW-0540">Nuclease</keyword>
<evidence type="ECO:0000256" key="4">
    <source>
        <dbReference type="ARBA" id="ARBA00022722"/>
    </source>
</evidence>
<evidence type="ECO:0000256" key="1">
    <source>
        <dbReference type="ARBA" id="ARBA00022670"/>
    </source>
</evidence>
<feature type="domain" description="Integrase catalytic" evidence="15">
    <location>
        <begin position="887"/>
        <end position="1046"/>
    </location>
</feature>
<keyword evidence="7" id="KW-0460">Magnesium</keyword>
<dbReference type="Pfam" id="PF13975">
    <property type="entry name" value="gag-asp_proteas"/>
    <property type="match status" value="1"/>
</dbReference>
<evidence type="ECO:0000259" key="13">
    <source>
        <dbReference type="PROSITE" id="PS50175"/>
    </source>
</evidence>
<evidence type="ECO:0000259" key="15">
    <source>
        <dbReference type="PROSITE" id="PS50994"/>
    </source>
</evidence>
<feature type="domain" description="Reverse transcriptase" evidence="14">
    <location>
        <begin position="303"/>
        <end position="482"/>
    </location>
</feature>
<keyword evidence="6" id="KW-0378">Hydrolase</keyword>
<keyword evidence="3" id="KW-0548">Nucleotidyltransferase</keyword>
<dbReference type="FunFam" id="3.10.20.370:FF:000001">
    <property type="entry name" value="Retrovirus-related Pol polyprotein from transposon 17.6-like protein"/>
    <property type="match status" value="1"/>
</dbReference>
<dbReference type="SUPFAM" id="SSF50630">
    <property type="entry name" value="Acid proteases"/>
    <property type="match status" value="1"/>
</dbReference>
<dbReference type="InterPro" id="IPR041588">
    <property type="entry name" value="Integrase_H2C2"/>
</dbReference>
<evidence type="ECO:0000256" key="6">
    <source>
        <dbReference type="ARBA" id="ARBA00022801"/>
    </source>
</evidence>
<dbReference type="GO" id="GO:0006508">
    <property type="term" value="P:proteolysis"/>
    <property type="evidence" value="ECO:0007669"/>
    <property type="project" value="UniProtKB-KW"/>
</dbReference>
<keyword evidence="2" id="KW-0808">Transferase</keyword>
<feature type="compositionally biased region" description="Acidic residues" evidence="12">
    <location>
        <begin position="1189"/>
        <end position="1201"/>
    </location>
</feature>
<evidence type="ECO:0000256" key="10">
    <source>
        <dbReference type="ARBA" id="ARBA00022918"/>
    </source>
</evidence>
<dbReference type="SUPFAM" id="SSF53098">
    <property type="entry name" value="Ribonuclease H-like"/>
    <property type="match status" value="1"/>
</dbReference>
<comment type="caution">
    <text evidence="16">The sequence shown here is derived from an EMBL/GenBank/DDBJ whole genome shotgun (WGS) entry which is preliminary data.</text>
</comment>
<dbReference type="Gene3D" id="3.10.20.370">
    <property type="match status" value="1"/>
</dbReference>
<dbReference type="Proteomes" id="UP001186944">
    <property type="component" value="Unassembled WGS sequence"/>
</dbReference>
<keyword evidence="10" id="KW-0695">RNA-directed DNA polymerase</keyword>
<evidence type="ECO:0000259" key="14">
    <source>
        <dbReference type="PROSITE" id="PS50878"/>
    </source>
</evidence>
<dbReference type="GO" id="GO:0004519">
    <property type="term" value="F:endonuclease activity"/>
    <property type="evidence" value="ECO:0007669"/>
    <property type="project" value="UniProtKB-KW"/>
</dbReference>
<dbReference type="InterPro" id="IPR036397">
    <property type="entry name" value="RNaseH_sf"/>
</dbReference>
<evidence type="ECO:0000256" key="11">
    <source>
        <dbReference type="ARBA" id="ARBA00023268"/>
    </source>
</evidence>
<protein>
    <recommendedName>
        <fullName evidence="18">Endonuclease</fullName>
    </recommendedName>
</protein>
<dbReference type="Gene3D" id="3.30.70.270">
    <property type="match status" value="2"/>
</dbReference>